<dbReference type="SUPFAM" id="SSF117916">
    <property type="entry name" value="Fe-S cluster assembly (FSCA) domain-like"/>
    <property type="match status" value="1"/>
</dbReference>
<evidence type="ECO:0000313" key="3">
    <source>
        <dbReference type="Proteomes" id="UP000305546"/>
    </source>
</evidence>
<dbReference type="InterPro" id="IPR034904">
    <property type="entry name" value="FSCA_dom_sf"/>
</dbReference>
<dbReference type="PANTHER" id="PTHR42831:SF1">
    <property type="entry name" value="FE-S PROTEIN MATURATION AUXILIARY FACTOR YITW"/>
    <property type="match status" value="1"/>
</dbReference>
<dbReference type="Proteomes" id="UP000305546">
    <property type="component" value="Unassembled WGS sequence"/>
</dbReference>
<keyword evidence="3" id="KW-1185">Reference proteome</keyword>
<dbReference type="Gene3D" id="3.30.300.130">
    <property type="entry name" value="Fe-S cluster assembly (FSCA)"/>
    <property type="match status" value="1"/>
</dbReference>
<evidence type="ECO:0000259" key="1">
    <source>
        <dbReference type="Pfam" id="PF01883"/>
    </source>
</evidence>
<dbReference type="Pfam" id="PF01883">
    <property type="entry name" value="FeS_assembly_P"/>
    <property type="match status" value="1"/>
</dbReference>
<reference evidence="2 3" key="1">
    <citation type="submission" date="2019-06" db="EMBL/GenBank/DDBJ databases">
        <title>Amycolatopsis alkalitolerans sp. nov., isolated from Gastrodia elata Blume.</title>
        <authorList>
            <person name="Narsing Rao M.P."/>
            <person name="Li W.J."/>
        </authorList>
    </citation>
    <scope>NUCLEOTIDE SEQUENCE [LARGE SCALE GENOMIC DNA]</scope>
    <source>
        <strain evidence="2 3">SYSUP0005</strain>
    </source>
</reference>
<sequence>MSAVTKDEVIAALESVHDAHVPASLRGMGMLSGVRVDGGDVYVELCIPCMACPATSYLGEQIRERLLALAGVVSVEVGTGFHLRWDRGAVDDETRALMREHGIQL</sequence>
<organism evidence="2 3">
    <name type="scientific">Amycolatopsis alkalitolerans</name>
    <dbReference type="NCBI Taxonomy" id="2547244"/>
    <lineage>
        <taxon>Bacteria</taxon>
        <taxon>Bacillati</taxon>
        <taxon>Actinomycetota</taxon>
        <taxon>Actinomycetes</taxon>
        <taxon>Pseudonocardiales</taxon>
        <taxon>Pseudonocardiaceae</taxon>
        <taxon>Amycolatopsis</taxon>
    </lineage>
</organism>
<dbReference type="EMBL" id="VDFW01000011">
    <property type="protein sequence ID" value="TNC25346.1"/>
    <property type="molecule type" value="Genomic_DNA"/>
</dbReference>
<feature type="domain" description="MIP18 family-like" evidence="1">
    <location>
        <begin position="6"/>
        <end position="77"/>
    </location>
</feature>
<dbReference type="OrthoDB" id="9805360at2"/>
<comment type="caution">
    <text evidence="2">The sequence shown here is derived from an EMBL/GenBank/DDBJ whole genome shotgun (WGS) entry which is preliminary data.</text>
</comment>
<dbReference type="InterPro" id="IPR002744">
    <property type="entry name" value="MIP18-like"/>
</dbReference>
<dbReference type="RefSeq" id="WP_139097283.1">
    <property type="nucleotide sequence ID" value="NZ_VDFW01000011.1"/>
</dbReference>
<dbReference type="InterPro" id="IPR052339">
    <property type="entry name" value="Fe-S_Maturation_MIP18"/>
</dbReference>
<dbReference type="PANTHER" id="PTHR42831">
    <property type="entry name" value="FE-S PROTEIN MATURATION AUXILIARY FACTOR YITW"/>
    <property type="match status" value="1"/>
</dbReference>
<evidence type="ECO:0000313" key="2">
    <source>
        <dbReference type="EMBL" id="TNC25346.1"/>
    </source>
</evidence>
<name>A0A5C4M1J8_9PSEU</name>
<dbReference type="AlphaFoldDB" id="A0A5C4M1J8"/>
<protein>
    <submittedName>
        <fullName evidence="2">DUF59 domain-containing protein</fullName>
    </submittedName>
</protein>
<accession>A0A5C4M1J8</accession>
<gene>
    <name evidence="2" type="ORF">FG385_14690</name>
</gene>
<proteinExistence type="predicted"/>